<accession>A0ACB6ZT07</accession>
<gene>
    <name evidence="1" type="ORF">BDM02DRAFT_3183463</name>
</gene>
<dbReference type="EMBL" id="MU117967">
    <property type="protein sequence ID" value="KAF9652791.1"/>
    <property type="molecule type" value="Genomic_DNA"/>
</dbReference>
<protein>
    <submittedName>
        <fullName evidence="1">Uncharacterized protein</fullName>
    </submittedName>
</protein>
<keyword evidence="2" id="KW-1185">Reference proteome</keyword>
<evidence type="ECO:0000313" key="2">
    <source>
        <dbReference type="Proteomes" id="UP000886501"/>
    </source>
</evidence>
<name>A0ACB6ZT07_THEGA</name>
<reference evidence="1" key="1">
    <citation type="submission" date="2019-10" db="EMBL/GenBank/DDBJ databases">
        <authorList>
            <consortium name="DOE Joint Genome Institute"/>
            <person name="Kuo A."/>
            <person name="Miyauchi S."/>
            <person name="Kiss E."/>
            <person name="Drula E."/>
            <person name="Kohler A."/>
            <person name="Sanchez-Garcia M."/>
            <person name="Andreopoulos B."/>
            <person name="Barry K.W."/>
            <person name="Bonito G."/>
            <person name="Buee M."/>
            <person name="Carver A."/>
            <person name="Chen C."/>
            <person name="Cichocki N."/>
            <person name="Clum A."/>
            <person name="Culley D."/>
            <person name="Crous P.W."/>
            <person name="Fauchery L."/>
            <person name="Girlanda M."/>
            <person name="Hayes R."/>
            <person name="Keri Z."/>
            <person name="Labutti K."/>
            <person name="Lipzen A."/>
            <person name="Lombard V."/>
            <person name="Magnuson J."/>
            <person name="Maillard F."/>
            <person name="Morin E."/>
            <person name="Murat C."/>
            <person name="Nolan M."/>
            <person name="Ohm R."/>
            <person name="Pangilinan J."/>
            <person name="Pereira M."/>
            <person name="Perotto S."/>
            <person name="Peter M."/>
            <person name="Riley R."/>
            <person name="Sitrit Y."/>
            <person name="Stielow B."/>
            <person name="Szollosi G."/>
            <person name="Zifcakova L."/>
            <person name="Stursova M."/>
            <person name="Spatafora J.W."/>
            <person name="Tedersoo L."/>
            <person name="Vaario L.-M."/>
            <person name="Yamada A."/>
            <person name="Yan M."/>
            <person name="Wang P."/>
            <person name="Xu J."/>
            <person name="Bruns T."/>
            <person name="Baldrian P."/>
            <person name="Vilgalys R."/>
            <person name="Henrissat B."/>
            <person name="Grigoriev I.V."/>
            <person name="Hibbett D."/>
            <person name="Nagy L.G."/>
            <person name="Martin F.M."/>
        </authorList>
    </citation>
    <scope>NUCLEOTIDE SEQUENCE</scope>
    <source>
        <strain evidence="1">P2</strain>
    </source>
</reference>
<evidence type="ECO:0000313" key="1">
    <source>
        <dbReference type="EMBL" id="KAF9652791.1"/>
    </source>
</evidence>
<comment type="caution">
    <text evidence="1">The sequence shown here is derived from an EMBL/GenBank/DDBJ whole genome shotgun (WGS) entry which is preliminary data.</text>
</comment>
<organism evidence="1 2">
    <name type="scientific">Thelephora ganbajun</name>
    <name type="common">Ganba fungus</name>
    <dbReference type="NCBI Taxonomy" id="370292"/>
    <lineage>
        <taxon>Eukaryota</taxon>
        <taxon>Fungi</taxon>
        <taxon>Dikarya</taxon>
        <taxon>Basidiomycota</taxon>
        <taxon>Agaricomycotina</taxon>
        <taxon>Agaricomycetes</taxon>
        <taxon>Thelephorales</taxon>
        <taxon>Thelephoraceae</taxon>
        <taxon>Thelephora</taxon>
    </lineage>
</organism>
<proteinExistence type="predicted"/>
<dbReference type="Proteomes" id="UP000886501">
    <property type="component" value="Unassembled WGS sequence"/>
</dbReference>
<reference evidence="1" key="2">
    <citation type="journal article" date="2020" name="Nat. Commun.">
        <title>Large-scale genome sequencing of mycorrhizal fungi provides insights into the early evolution of symbiotic traits.</title>
        <authorList>
            <person name="Miyauchi S."/>
            <person name="Kiss E."/>
            <person name="Kuo A."/>
            <person name="Drula E."/>
            <person name="Kohler A."/>
            <person name="Sanchez-Garcia M."/>
            <person name="Morin E."/>
            <person name="Andreopoulos B."/>
            <person name="Barry K.W."/>
            <person name="Bonito G."/>
            <person name="Buee M."/>
            <person name="Carver A."/>
            <person name="Chen C."/>
            <person name="Cichocki N."/>
            <person name="Clum A."/>
            <person name="Culley D."/>
            <person name="Crous P.W."/>
            <person name="Fauchery L."/>
            <person name="Girlanda M."/>
            <person name="Hayes R.D."/>
            <person name="Keri Z."/>
            <person name="LaButti K."/>
            <person name="Lipzen A."/>
            <person name="Lombard V."/>
            <person name="Magnuson J."/>
            <person name="Maillard F."/>
            <person name="Murat C."/>
            <person name="Nolan M."/>
            <person name="Ohm R.A."/>
            <person name="Pangilinan J."/>
            <person name="Pereira M.F."/>
            <person name="Perotto S."/>
            <person name="Peter M."/>
            <person name="Pfister S."/>
            <person name="Riley R."/>
            <person name="Sitrit Y."/>
            <person name="Stielow J.B."/>
            <person name="Szollosi G."/>
            <person name="Zifcakova L."/>
            <person name="Stursova M."/>
            <person name="Spatafora J.W."/>
            <person name="Tedersoo L."/>
            <person name="Vaario L.M."/>
            <person name="Yamada A."/>
            <person name="Yan M."/>
            <person name="Wang P."/>
            <person name="Xu J."/>
            <person name="Bruns T."/>
            <person name="Baldrian P."/>
            <person name="Vilgalys R."/>
            <person name="Dunand C."/>
            <person name="Henrissat B."/>
            <person name="Grigoriev I.V."/>
            <person name="Hibbett D."/>
            <person name="Nagy L.G."/>
            <person name="Martin F.M."/>
        </authorList>
    </citation>
    <scope>NUCLEOTIDE SEQUENCE</scope>
    <source>
        <strain evidence="1">P2</strain>
    </source>
</reference>
<sequence>MANYERSTQSPYRTYKPSRERTSDWVSRLPPKHAAQFVDPTMPPSDTESAVYSSDSDAESTHSFPPRFVLRFPDGREERVSEGYYSNANASMRNGRSRATSGPVDDYGPPPSHHHSRSLSLHPSTGHSQVHSRVSGPLFRPHSSNANPRPQEEIRVLPPQRSVTPGTTGYANSRSTQSHLPRASSLLVPTPRRAYDRDQSDAPHHGPPDNWVMKHGPPQAIVYSNSHPPSKYDMPTRDYSANGYRPHSSSRLSQHPIMGSPVSQMTQLTKENTIANSHSRTLSRGIVEDSWTLIDEDEEWEKEQQRAAYRRGRTSSQSSHSPTLTHSRSRTNSSSSRSNYYAPGPNLSAPEKLGPPPAHSTGAGSMKRPFFTRLFRAGSDKSLPIAPSPPSNRLHRRHSMGGSKR</sequence>